<name>A0A7J9AH15_9ROSI</name>
<protein>
    <submittedName>
        <fullName evidence="2">Uncharacterized protein</fullName>
    </submittedName>
</protein>
<evidence type="ECO:0000313" key="2">
    <source>
        <dbReference type="EMBL" id="MBA0723376.1"/>
    </source>
</evidence>
<organism evidence="2 3">
    <name type="scientific">Gossypium laxum</name>
    <dbReference type="NCBI Taxonomy" id="34288"/>
    <lineage>
        <taxon>Eukaryota</taxon>
        <taxon>Viridiplantae</taxon>
        <taxon>Streptophyta</taxon>
        <taxon>Embryophyta</taxon>
        <taxon>Tracheophyta</taxon>
        <taxon>Spermatophyta</taxon>
        <taxon>Magnoliopsida</taxon>
        <taxon>eudicotyledons</taxon>
        <taxon>Gunneridae</taxon>
        <taxon>Pentapetalae</taxon>
        <taxon>rosids</taxon>
        <taxon>malvids</taxon>
        <taxon>Malvales</taxon>
        <taxon>Malvaceae</taxon>
        <taxon>Malvoideae</taxon>
        <taxon>Gossypium</taxon>
    </lineage>
</organism>
<dbReference type="AlphaFoldDB" id="A0A7J9AH15"/>
<evidence type="ECO:0000256" key="1">
    <source>
        <dbReference type="SAM" id="MobiDB-lite"/>
    </source>
</evidence>
<dbReference type="EMBL" id="JABEZV010000010">
    <property type="protein sequence ID" value="MBA0723376.1"/>
    <property type="molecule type" value="Genomic_DNA"/>
</dbReference>
<gene>
    <name evidence="2" type="ORF">Golax_003957</name>
</gene>
<reference evidence="2 3" key="1">
    <citation type="journal article" date="2019" name="Genome Biol. Evol.">
        <title>Insights into the evolution of the New World diploid cottons (Gossypium, subgenus Houzingenia) based on genome sequencing.</title>
        <authorList>
            <person name="Grover C.E."/>
            <person name="Arick M.A. 2nd"/>
            <person name="Thrash A."/>
            <person name="Conover J.L."/>
            <person name="Sanders W.S."/>
            <person name="Peterson D.G."/>
            <person name="Frelichowski J.E."/>
            <person name="Scheffler J.A."/>
            <person name="Scheffler B.E."/>
            <person name="Wendel J.F."/>
        </authorList>
    </citation>
    <scope>NUCLEOTIDE SEQUENCE [LARGE SCALE GENOMIC DNA]</scope>
    <source>
        <strain evidence="2">4</strain>
        <tissue evidence="2">Leaf</tissue>
    </source>
</reference>
<comment type="caution">
    <text evidence="2">The sequence shown here is derived from an EMBL/GenBank/DDBJ whole genome shotgun (WGS) entry which is preliminary data.</text>
</comment>
<feature type="region of interest" description="Disordered" evidence="1">
    <location>
        <begin position="23"/>
        <end position="66"/>
    </location>
</feature>
<accession>A0A7J9AH15</accession>
<dbReference type="Proteomes" id="UP000593574">
    <property type="component" value="Unassembled WGS sequence"/>
</dbReference>
<feature type="compositionally biased region" description="Basic residues" evidence="1">
    <location>
        <begin position="38"/>
        <end position="49"/>
    </location>
</feature>
<proteinExistence type="predicted"/>
<feature type="non-terminal residue" evidence="2">
    <location>
        <position position="79"/>
    </location>
</feature>
<sequence length="79" mass="8993">MTQLMKELQSYELMLNASKSVQEKPEANLAVGTSSFKGKQKAKGKKKPTKSFVPPRVDRKKANKSKDPNKIKCFFYNIK</sequence>
<evidence type="ECO:0000313" key="3">
    <source>
        <dbReference type="Proteomes" id="UP000593574"/>
    </source>
</evidence>
<keyword evidence="3" id="KW-1185">Reference proteome</keyword>